<reference evidence="10" key="1">
    <citation type="submission" date="2022-08" db="EMBL/GenBank/DDBJ databases">
        <authorList>
            <person name="Giroux E."/>
            <person name="Giroux E."/>
        </authorList>
    </citation>
    <scope>NUCLEOTIDE SEQUENCE</scope>
    <source>
        <strain evidence="10">H1091258</strain>
    </source>
</reference>
<evidence type="ECO:0000256" key="1">
    <source>
        <dbReference type="ARBA" id="ARBA00004123"/>
    </source>
</evidence>
<keyword evidence="6" id="KW-0804">Transcription</keyword>
<dbReference type="SMART" id="SM00066">
    <property type="entry name" value="GAL4"/>
    <property type="match status" value="1"/>
</dbReference>
<feature type="non-terminal residue" evidence="10">
    <location>
        <position position="1"/>
    </location>
</feature>
<sequence>FIRQSLVSYLEDVVAQLELEREALVTGQAGSISNPAHMRPQQTGTSPVLDNPNTSTANITAAYELAANAARESEPLVSMKKDHQHKLPYSRAYFLGAELPFPLAFQEQRAVNIPTHDGNSFTRLPEEVANQLMIVYVDRILPHYPLFSRQEMLEMFQRFKESDNNQAEVKSEEQFTICMVMAIATLTSKARDYRKLVSVAESLRRDAFARWDWEQSLTKATTTTIQQLLLIAQYGFLFPASTNLWQVVGDAARVALGLGLHQDTTSECGMTEEILDYRKRLYWTLYSIERSIAITSHRPLAVAGDQIHLPFPSSEHDPDCNGSLILHTSDESHDQPLAPHYKLGFNDTLKFLRLQSEICSVNIGMRPISKSNISYEDWLVDVEKRVQEIKARVVSTSMSNSTEWHTMLILHMPCARNPNPAEASVLKYFRAAVCTVMGYWELIISNDLDDPWHATHRCYEAGNLILYALWHYRSLIRRNFTIAQIFEVVHQISSIFILLAKQWPAAQQCGILFDRLRKGPLSFFRDDNSSDSSLGVEARQLKELVFRENADVLYAREQPVDTSAHPTLDAMFPDFGADSLSFENGADILEFFNLFDDSNIKGFDATAIDLEDTQQEVSQQPAPSLRPTSILPERIPASMVDKAQLRNAMEKIPICSHCKRRRIKCDTDIPACRNCTKLRKDCCYWDNALGEETSRKHLHALIQHAERLINETEELSRSPESGNIPPDDPMLQTNAQASCSQNSSLSSILFHNPSGANNSCDTVFFGATSSYVRLANVIQGSVFLPAASDATTSAPQVARLFESVCSSLTVDITGTLPFSEAQSLTSLYCRSIEITYPILGQELISQTLDQVYNGSSATTEYENLAQTRLHFILAICLALLSPVDQRLQVFADACFGKAMSCGTSNDLFIHPTNQSLQTTLLLCIYAWLCPSAIDLWRVLGHASRMYLDIIEVHGSGQTEPGDTDMLYRTLYSLETETAIAFGRPSQLPDVKTLSVCSPDWLSTAAGNMDLPSMMYHLARLKSRFHRDMIGKHGTSSGHNLSLSRTTDCSWMSSYIHEIRIWIDKWNTQVDALFIGSFAPHDDAGLQQYFRACGTFQQFEALLLAKAAADGHRQSFVSNDEEMLSCRELLRAAGSLLRSSTPASSQADFVFNLTWTRAHSLFIAAVIVLQHTRNGIDMGPDVQSLICESIEMLSSDRISGRGTNGLVKCLQTLNESIRPSPTE</sequence>
<organism evidence="10 11">
    <name type="scientific">Colletotrichum noveboracense</name>
    <dbReference type="NCBI Taxonomy" id="2664923"/>
    <lineage>
        <taxon>Eukaryota</taxon>
        <taxon>Fungi</taxon>
        <taxon>Dikarya</taxon>
        <taxon>Ascomycota</taxon>
        <taxon>Pezizomycotina</taxon>
        <taxon>Sordariomycetes</taxon>
        <taxon>Hypocreomycetidae</taxon>
        <taxon>Glomerellales</taxon>
        <taxon>Glomerellaceae</taxon>
        <taxon>Colletotrichum</taxon>
        <taxon>Colletotrichum gloeosporioides species complex</taxon>
    </lineage>
</organism>
<keyword evidence="3" id="KW-0862">Zinc</keyword>
<keyword evidence="4" id="KW-0805">Transcription regulation</keyword>
<dbReference type="CDD" id="cd00067">
    <property type="entry name" value="GAL4"/>
    <property type="match status" value="1"/>
</dbReference>
<evidence type="ECO:0000313" key="11">
    <source>
        <dbReference type="Proteomes" id="UP001152533"/>
    </source>
</evidence>
<dbReference type="InterPro" id="IPR036864">
    <property type="entry name" value="Zn2-C6_fun-type_DNA-bd_sf"/>
</dbReference>
<evidence type="ECO:0000256" key="3">
    <source>
        <dbReference type="ARBA" id="ARBA00022833"/>
    </source>
</evidence>
<feature type="non-terminal residue" evidence="10">
    <location>
        <position position="1222"/>
    </location>
</feature>
<keyword evidence="7" id="KW-0539">Nucleus</keyword>
<gene>
    <name evidence="10" type="ORF">CGXH109_LOCUS81342</name>
</gene>
<dbReference type="PROSITE" id="PS50048">
    <property type="entry name" value="ZN2_CY6_FUNGAL_2"/>
    <property type="match status" value="1"/>
</dbReference>
<evidence type="ECO:0000256" key="2">
    <source>
        <dbReference type="ARBA" id="ARBA00022723"/>
    </source>
</evidence>
<dbReference type="GO" id="GO:0043565">
    <property type="term" value="F:sequence-specific DNA binding"/>
    <property type="evidence" value="ECO:0007669"/>
    <property type="project" value="TreeGrafter"/>
</dbReference>
<proteinExistence type="predicted"/>
<comment type="caution">
    <text evidence="10">The sequence shown here is derived from an EMBL/GenBank/DDBJ whole genome shotgun (WGS) entry which is preliminary data.</text>
</comment>
<dbReference type="InterPro" id="IPR052202">
    <property type="entry name" value="Yeast_MetPath_Reg"/>
</dbReference>
<evidence type="ECO:0000256" key="4">
    <source>
        <dbReference type="ARBA" id="ARBA00023015"/>
    </source>
</evidence>
<evidence type="ECO:0000256" key="8">
    <source>
        <dbReference type="SAM" id="MobiDB-lite"/>
    </source>
</evidence>
<dbReference type="InterPro" id="IPR007219">
    <property type="entry name" value="XnlR_reg_dom"/>
</dbReference>
<feature type="region of interest" description="Disordered" evidence="8">
    <location>
        <begin position="31"/>
        <end position="52"/>
    </location>
</feature>
<dbReference type="GO" id="GO:0006351">
    <property type="term" value="P:DNA-templated transcription"/>
    <property type="evidence" value="ECO:0007669"/>
    <property type="project" value="InterPro"/>
</dbReference>
<dbReference type="GO" id="GO:0045944">
    <property type="term" value="P:positive regulation of transcription by RNA polymerase II"/>
    <property type="evidence" value="ECO:0007669"/>
    <property type="project" value="TreeGrafter"/>
</dbReference>
<dbReference type="Pfam" id="PF00172">
    <property type="entry name" value="Zn_clus"/>
    <property type="match status" value="1"/>
</dbReference>
<dbReference type="Pfam" id="PF04082">
    <property type="entry name" value="Fungal_trans"/>
    <property type="match status" value="1"/>
</dbReference>
<dbReference type="GO" id="GO:0008270">
    <property type="term" value="F:zinc ion binding"/>
    <property type="evidence" value="ECO:0007669"/>
    <property type="project" value="InterPro"/>
</dbReference>
<dbReference type="PANTHER" id="PTHR47782:SF1">
    <property type="entry name" value="PYRIMIDINE PATHWAY REGULATORY PROTEIN 1"/>
    <property type="match status" value="1"/>
</dbReference>
<evidence type="ECO:0000256" key="6">
    <source>
        <dbReference type="ARBA" id="ARBA00023163"/>
    </source>
</evidence>
<accession>A0A9W4RX72</accession>
<dbReference type="Proteomes" id="UP001152533">
    <property type="component" value="Unassembled WGS sequence"/>
</dbReference>
<name>A0A9W4RX72_9PEZI</name>
<feature type="domain" description="Zn(2)-C6 fungal-type" evidence="9">
    <location>
        <begin position="654"/>
        <end position="684"/>
    </location>
</feature>
<dbReference type="GO" id="GO:0000981">
    <property type="term" value="F:DNA-binding transcription factor activity, RNA polymerase II-specific"/>
    <property type="evidence" value="ECO:0007669"/>
    <property type="project" value="InterPro"/>
</dbReference>
<dbReference type="GO" id="GO:0005634">
    <property type="term" value="C:nucleus"/>
    <property type="evidence" value="ECO:0007669"/>
    <property type="project" value="UniProtKB-SubCell"/>
</dbReference>
<evidence type="ECO:0000313" key="10">
    <source>
        <dbReference type="EMBL" id="CAI0648981.1"/>
    </source>
</evidence>
<dbReference type="SUPFAM" id="SSF57701">
    <property type="entry name" value="Zn2/Cys6 DNA-binding domain"/>
    <property type="match status" value="1"/>
</dbReference>
<dbReference type="EMBL" id="CAMGZC010000632">
    <property type="protein sequence ID" value="CAI0648981.1"/>
    <property type="molecule type" value="Genomic_DNA"/>
</dbReference>
<dbReference type="InterPro" id="IPR001138">
    <property type="entry name" value="Zn2Cys6_DnaBD"/>
</dbReference>
<keyword evidence="5" id="KW-0238">DNA-binding</keyword>
<evidence type="ECO:0000259" key="9">
    <source>
        <dbReference type="PROSITE" id="PS50048"/>
    </source>
</evidence>
<protein>
    <recommendedName>
        <fullName evidence="9">Zn(2)-C6 fungal-type domain-containing protein</fullName>
    </recommendedName>
</protein>
<dbReference type="SMART" id="SM00906">
    <property type="entry name" value="Fungal_trans"/>
    <property type="match status" value="2"/>
</dbReference>
<feature type="region of interest" description="Disordered" evidence="8">
    <location>
        <begin position="712"/>
        <end position="735"/>
    </location>
</feature>
<evidence type="ECO:0000256" key="5">
    <source>
        <dbReference type="ARBA" id="ARBA00023125"/>
    </source>
</evidence>
<dbReference type="Gene3D" id="4.10.240.10">
    <property type="entry name" value="Zn(2)-C6 fungal-type DNA-binding domain"/>
    <property type="match status" value="1"/>
</dbReference>
<dbReference type="CDD" id="cd12148">
    <property type="entry name" value="fungal_TF_MHR"/>
    <property type="match status" value="2"/>
</dbReference>
<evidence type="ECO:0000256" key="7">
    <source>
        <dbReference type="ARBA" id="ARBA00023242"/>
    </source>
</evidence>
<keyword evidence="11" id="KW-1185">Reference proteome</keyword>
<comment type="subcellular location">
    <subcellularLocation>
        <location evidence="1">Nucleus</location>
    </subcellularLocation>
</comment>
<dbReference type="AlphaFoldDB" id="A0A9W4RX72"/>
<keyword evidence="2" id="KW-0479">Metal-binding</keyword>
<dbReference type="PANTHER" id="PTHR47782">
    <property type="entry name" value="ZN(II)2CYS6 TRANSCRIPTION FACTOR (EUROFUNG)-RELATED"/>
    <property type="match status" value="1"/>
</dbReference>